<comment type="caution">
    <text evidence="2">The sequence shown here is derived from an EMBL/GenBank/DDBJ whole genome shotgun (WGS) entry which is preliminary data.</text>
</comment>
<reference evidence="2" key="1">
    <citation type="submission" date="2021-02" db="EMBL/GenBank/DDBJ databases">
        <authorList>
            <person name="Nowell W R."/>
        </authorList>
    </citation>
    <scope>NUCLEOTIDE SEQUENCE</scope>
    <source>
        <strain evidence="2">Ploen Becks lab</strain>
    </source>
</reference>
<name>A0A813TAD8_9BILA</name>
<gene>
    <name evidence="2" type="ORF">OXX778_LOCUS6817</name>
</gene>
<accession>A0A813TAD8</accession>
<evidence type="ECO:0000256" key="1">
    <source>
        <dbReference type="SAM" id="MobiDB-lite"/>
    </source>
</evidence>
<protein>
    <submittedName>
        <fullName evidence="2">Uncharacterized protein</fullName>
    </submittedName>
</protein>
<feature type="region of interest" description="Disordered" evidence="1">
    <location>
        <begin position="97"/>
        <end position="124"/>
    </location>
</feature>
<dbReference type="Proteomes" id="UP000663879">
    <property type="component" value="Unassembled WGS sequence"/>
</dbReference>
<dbReference type="AlphaFoldDB" id="A0A813TAD8"/>
<proteinExistence type="predicted"/>
<dbReference type="EMBL" id="CAJNOC010000831">
    <property type="protein sequence ID" value="CAF0807915.1"/>
    <property type="molecule type" value="Genomic_DNA"/>
</dbReference>
<evidence type="ECO:0000313" key="3">
    <source>
        <dbReference type="Proteomes" id="UP000663879"/>
    </source>
</evidence>
<feature type="compositionally biased region" description="Basic and acidic residues" evidence="1">
    <location>
        <begin position="106"/>
        <end position="124"/>
    </location>
</feature>
<keyword evidence="3" id="KW-1185">Reference proteome</keyword>
<organism evidence="2 3">
    <name type="scientific">Brachionus calyciflorus</name>
    <dbReference type="NCBI Taxonomy" id="104777"/>
    <lineage>
        <taxon>Eukaryota</taxon>
        <taxon>Metazoa</taxon>
        <taxon>Spiralia</taxon>
        <taxon>Gnathifera</taxon>
        <taxon>Rotifera</taxon>
        <taxon>Eurotatoria</taxon>
        <taxon>Monogononta</taxon>
        <taxon>Pseudotrocha</taxon>
        <taxon>Ploima</taxon>
        <taxon>Brachionidae</taxon>
        <taxon>Brachionus</taxon>
    </lineage>
</organism>
<evidence type="ECO:0000313" key="2">
    <source>
        <dbReference type="EMBL" id="CAF0807915.1"/>
    </source>
</evidence>
<sequence length="124" mass="14749">MSSKPNYAGIIQYLLSNKDSISSFTPRDKHEVEFLFRMCQDYEDKTLPSKSSKAWEERVYLFYMVAEYGWPTAIEKDKEKRIRNFGAEFIPSECRSNGANFYNKRSRQESRSRSGERNYWRKAS</sequence>